<accession>A0A501WSA8</accession>
<dbReference type="SUPFAM" id="SSF55021">
    <property type="entry name" value="ACT-like"/>
    <property type="match status" value="1"/>
</dbReference>
<sequence>MEEFIITVACPSRRGIVAAVSGALAEQGCNIVDSSQFNDLDNGRFFMRVSVVSENGASREAVAAALAPIAEGFDMDVAVHDAAERVKVMLMVSRFGHCLNDLLYRSRIGALPIDIVGVVSNHFDYQKVVVNHDIPFHHVRVTKENKPEAEARLMALVEESGAELIVLARYMQVLSDSLCQKMSGRIINIHHSFLPSFKGANPYKQAHERGVKLIGATAHFVTADLDEGPIIEQDVARVTHAQSAEDYVSLGRDVEAQVLARAIHAYIHRRAFMNGNRTVVFPASPGSYASERMG</sequence>
<keyword evidence="1 3" id="KW-0554">One-carbon metabolism</keyword>
<dbReference type="AlphaFoldDB" id="A0A501WSA8"/>
<comment type="catalytic activity">
    <reaction evidence="3">
        <text>(6R)-10-formyltetrahydrofolate + H2O = (6S)-5,6,7,8-tetrahydrofolate + formate + H(+)</text>
        <dbReference type="Rhea" id="RHEA:19833"/>
        <dbReference type="ChEBI" id="CHEBI:15377"/>
        <dbReference type="ChEBI" id="CHEBI:15378"/>
        <dbReference type="ChEBI" id="CHEBI:15740"/>
        <dbReference type="ChEBI" id="CHEBI:57453"/>
        <dbReference type="ChEBI" id="CHEBI:195366"/>
        <dbReference type="EC" id="3.5.1.10"/>
    </reaction>
</comment>
<dbReference type="GO" id="GO:0006730">
    <property type="term" value="P:one-carbon metabolic process"/>
    <property type="evidence" value="ECO:0007669"/>
    <property type="project" value="UniProtKB-KW"/>
</dbReference>
<dbReference type="GO" id="GO:0008864">
    <property type="term" value="F:formyltetrahydrofolate deformylase activity"/>
    <property type="evidence" value="ECO:0007669"/>
    <property type="project" value="UniProtKB-UniRule"/>
</dbReference>
<evidence type="ECO:0000256" key="2">
    <source>
        <dbReference type="ARBA" id="ARBA00022801"/>
    </source>
</evidence>
<evidence type="ECO:0000259" key="5">
    <source>
        <dbReference type="PROSITE" id="PS51671"/>
    </source>
</evidence>
<dbReference type="InterPro" id="IPR002376">
    <property type="entry name" value="Formyl_transf_N"/>
</dbReference>
<dbReference type="InterPro" id="IPR002912">
    <property type="entry name" value="ACT_dom"/>
</dbReference>
<dbReference type="PANTHER" id="PTHR42706:SF1">
    <property type="entry name" value="FORMYLTETRAHYDROFOLATE DEFORMYLASE 2, MITOCHONDRIAL"/>
    <property type="match status" value="1"/>
</dbReference>
<dbReference type="InterPro" id="IPR044074">
    <property type="entry name" value="PurU_ACT"/>
</dbReference>
<comment type="pathway">
    <text evidence="3">Purine metabolism; IMP biosynthesis via de novo pathway; formate from 10-formyl-5,6,7,8-tetrahydrofolate: step 1/1.</text>
</comment>
<dbReference type="UniPathway" id="UPA00074">
    <property type="reaction ID" value="UER00170"/>
</dbReference>
<dbReference type="Gene3D" id="3.30.70.260">
    <property type="match status" value="1"/>
</dbReference>
<dbReference type="EMBL" id="VFRP01000012">
    <property type="protein sequence ID" value="TPE49891.1"/>
    <property type="molecule type" value="Genomic_DNA"/>
</dbReference>
<dbReference type="Pfam" id="PF00551">
    <property type="entry name" value="Formyl_trans_N"/>
    <property type="match status" value="1"/>
</dbReference>
<reference evidence="6 7" key="1">
    <citation type="submission" date="2019-06" db="EMBL/GenBank/DDBJ databases">
        <title>A novel bacterium of genus Amaricoccus, isolated from marine sediment.</title>
        <authorList>
            <person name="Huang H."/>
            <person name="Mo K."/>
            <person name="Hu Y."/>
        </authorList>
    </citation>
    <scope>NUCLEOTIDE SEQUENCE [LARGE SCALE GENOMIC DNA]</scope>
    <source>
        <strain evidence="6 7">HB172011</strain>
    </source>
</reference>
<keyword evidence="7" id="KW-1185">Reference proteome</keyword>
<protein>
    <recommendedName>
        <fullName evidence="3 4">Formyltetrahydrofolate deformylase</fullName>
        <ecNumber evidence="3 4">3.5.1.10</ecNumber>
    </recommendedName>
    <alternativeName>
        <fullName evidence="3">Formyl-FH(4) hydrolase</fullName>
    </alternativeName>
</protein>
<feature type="domain" description="ACT" evidence="5">
    <location>
        <begin position="5"/>
        <end position="85"/>
    </location>
</feature>
<dbReference type="PROSITE" id="PS51671">
    <property type="entry name" value="ACT"/>
    <property type="match status" value="1"/>
</dbReference>
<dbReference type="SUPFAM" id="SSF53328">
    <property type="entry name" value="Formyltransferase"/>
    <property type="match status" value="1"/>
</dbReference>
<dbReference type="PRINTS" id="PR01575">
    <property type="entry name" value="FFH4HYDRLASE"/>
</dbReference>
<dbReference type="PIRSF" id="PIRSF036480">
    <property type="entry name" value="FormyFH4_hydr"/>
    <property type="match status" value="1"/>
</dbReference>
<comment type="similarity">
    <text evidence="3">Belongs to the PurU family.</text>
</comment>
<gene>
    <name evidence="3 6" type="primary">purU</name>
    <name evidence="6" type="ORF">FJM51_13070</name>
</gene>
<proteinExistence type="inferred from homology"/>
<dbReference type="PANTHER" id="PTHR42706">
    <property type="entry name" value="FORMYLTETRAHYDROFOLATE DEFORMYLASE"/>
    <property type="match status" value="1"/>
</dbReference>
<organism evidence="6 7">
    <name type="scientific">Amaricoccus solimangrovi</name>
    <dbReference type="NCBI Taxonomy" id="2589815"/>
    <lineage>
        <taxon>Bacteria</taxon>
        <taxon>Pseudomonadati</taxon>
        <taxon>Pseudomonadota</taxon>
        <taxon>Alphaproteobacteria</taxon>
        <taxon>Rhodobacterales</taxon>
        <taxon>Paracoccaceae</taxon>
        <taxon>Amaricoccus</taxon>
    </lineage>
</organism>
<dbReference type="InterPro" id="IPR036477">
    <property type="entry name" value="Formyl_transf_N_sf"/>
</dbReference>
<evidence type="ECO:0000256" key="4">
    <source>
        <dbReference type="NCBIfam" id="TIGR00655"/>
    </source>
</evidence>
<name>A0A501WSA8_9RHOB</name>
<feature type="active site" evidence="3">
    <location>
        <position position="226"/>
    </location>
</feature>
<dbReference type="GO" id="GO:0006189">
    <property type="term" value="P:'de novo' IMP biosynthetic process"/>
    <property type="evidence" value="ECO:0007669"/>
    <property type="project" value="UniProtKB-UniRule"/>
</dbReference>
<dbReference type="Pfam" id="PF01842">
    <property type="entry name" value="ACT"/>
    <property type="match status" value="1"/>
</dbReference>
<dbReference type="Gene3D" id="3.40.50.170">
    <property type="entry name" value="Formyl transferase, N-terminal domain"/>
    <property type="match status" value="1"/>
</dbReference>
<dbReference type="NCBIfam" id="NF004684">
    <property type="entry name" value="PRK06027.1"/>
    <property type="match status" value="1"/>
</dbReference>
<evidence type="ECO:0000313" key="6">
    <source>
        <dbReference type="EMBL" id="TPE49891.1"/>
    </source>
</evidence>
<dbReference type="InterPro" id="IPR004810">
    <property type="entry name" value="PurU"/>
</dbReference>
<dbReference type="CDD" id="cd04875">
    <property type="entry name" value="ACT_F4HF-DF"/>
    <property type="match status" value="1"/>
</dbReference>
<comment type="caution">
    <text evidence="6">The sequence shown here is derived from an EMBL/GenBank/DDBJ whole genome shotgun (WGS) entry which is preliminary data.</text>
</comment>
<dbReference type="NCBIfam" id="TIGR00655">
    <property type="entry name" value="PurU"/>
    <property type="match status" value="1"/>
</dbReference>
<keyword evidence="3" id="KW-0658">Purine biosynthesis</keyword>
<evidence type="ECO:0000256" key="3">
    <source>
        <dbReference type="HAMAP-Rule" id="MF_01927"/>
    </source>
</evidence>
<dbReference type="InterPro" id="IPR045865">
    <property type="entry name" value="ACT-like_dom_sf"/>
</dbReference>
<dbReference type="HAMAP" id="MF_01927">
    <property type="entry name" value="PurU"/>
    <property type="match status" value="1"/>
</dbReference>
<dbReference type="EC" id="3.5.1.10" evidence="3 4"/>
<dbReference type="Proteomes" id="UP000319255">
    <property type="component" value="Unassembled WGS sequence"/>
</dbReference>
<comment type="function">
    <text evidence="3">Catalyzes the hydrolysis of 10-formyltetrahydrofolate (formyl-FH4) to formate and tetrahydrofolate (FH4).</text>
</comment>
<dbReference type="RefSeq" id="WP_140454589.1">
    <property type="nucleotide sequence ID" value="NZ_VFRP01000012.1"/>
</dbReference>
<evidence type="ECO:0000256" key="1">
    <source>
        <dbReference type="ARBA" id="ARBA00022563"/>
    </source>
</evidence>
<dbReference type="InterPro" id="IPR041729">
    <property type="entry name" value="Formyl-FH4-Hydrolase_C"/>
</dbReference>
<dbReference type="OrthoDB" id="9806170at2"/>
<keyword evidence="2 3" id="KW-0378">Hydrolase</keyword>
<dbReference type="CDD" id="cd08648">
    <property type="entry name" value="FMT_core_Formyl-FH4-Hydrolase_C"/>
    <property type="match status" value="1"/>
</dbReference>
<evidence type="ECO:0000313" key="7">
    <source>
        <dbReference type="Proteomes" id="UP000319255"/>
    </source>
</evidence>